<dbReference type="InterPro" id="IPR010920">
    <property type="entry name" value="LSM_dom_sf"/>
</dbReference>
<dbReference type="HOGENOM" id="CLU_099537_3_3_1"/>
<proteinExistence type="predicted"/>
<organism evidence="2 3">
    <name type="scientific">Nosema bombycis (strain CQ1 / CVCC 102059)</name>
    <name type="common">Microsporidian parasite</name>
    <name type="synonym">Pebrine of silkworm</name>
    <dbReference type="NCBI Taxonomy" id="578461"/>
    <lineage>
        <taxon>Eukaryota</taxon>
        <taxon>Fungi</taxon>
        <taxon>Fungi incertae sedis</taxon>
        <taxon>Microsporidia</taxon>
        <taxon>Nosematidae</taxon>
        <taxon>Nosema</taxon>
    </lineage>
</organism>
<dbReference type="PROSITE" id="PS52002">
    <property type="entry name" value="SM"/>
    <property type="match status" value="1"/>
</dbReference>
<reference evidence="2 3" key="1">
    <citation type="journal article" date="2013" name="BMC Genomics">
        <title>Comparative genomics of parasitic silkworm microsporidia reveal an association between genome expansion and host adaptation.</title>
        <authorList>
            <person name="Pan G."/>
            <person name="Xu J."/>
            <person name="Li T."/>
            <person name="Xia Q."/>
            <person name="Liu S.L."/>
            <person name="Zhang G."/>
            <person name="Li S."/>
            <person name="Li C."/>
            <person name="Liu H."/>
            <person name="Yang L."/>
            <person name="Liu T."/>
            <person name="Zhang X."/>
            <person name="Wu Z."/>
            <person name="Fan W."/>
            <person name="Dang X."/>
            <person name="Xiang H."/>
            <person name="Tao M."/>
            <person name="Li Y."/>
            <person name="Hu J."/>
            <person name="Li Z."/>
            <person name="Lin L."/>
            <person name="Luo J."/>
            <person name="Geng L."/>
            <person name="Wang L."/>
            <person name="Long M."/>
            <person name="Wan Y."/>
            <person name="He N."/>
            <person name="Zhang Z."/>
            <person name="Lu C."/>
            <person name="Keeling P.J."/>
            <person name="Wang J."/>
            <person name="Xiang Z."/>
            <person name="Zhou Z."/>
        </authorList>
    </citation>
    <scope>NUCLEOTIDE SEQUENCE [LARGE SCALE GENOMIC DNA]</scope>
    <source>
        <strain evidence="3">CQ1 / CVCC 102059</strain>
    </source>
</reference>
<gene>
    <name evidence="2" type="ORF">NBO_16gi004</name>
</gene>
<dbReference type="Proteomes" id="UP000016927">
    <property type="component" value="Unassembled WGS sequence"/>
</dbReference>
<dbReference type="Gene3D" id="2.30.30.100">
    <property type="match status" value="1"/>
</dbReference>
<dbReference type="OrthoDB" id="747253at2759"/>
<dbReference type="SUPFAM" id="SSF50182">
    <property type="entry name" value="Sm-like ribonucleoproteins"/>
    <property type="match status" value="1"/>
</dbReference>
<dbReference type="InterPro" id="IPR001163">
    <property type="entry name" value="Sm_dom_euk/arc"/>
</dbReference>
<dbReference type="InterPro" id="IPR047575">
    <property type="entry name" value="Sm"/>
</dbReference>
<protein>
    <submittedName>
        <fullName evidence="2">U6 snRNA associated SM-like protein</fullName>
    </submittedName>
</protein>
<feature type="domain" description="Sm" evidence="1">
    <location>
        <begin position="2"/>
        <end position="73"/>
    </location>
</feature>
<evidence type="ECO:0000313" key="3">
    <source>
        <dbReference type="Proteomes" id="UP000016927"/>
    </source>
</evidence>
<dbReference type="Pfam" id="PF01423">
    <property type="entry name" value="LSM"/>
    <property type="match status" value="1"/>
</dbReference>
<dbReference type="EMBL" id="KB908924">
    <property type="protein sequence ID" value="EOB14786.1"/>
    <property type="molecule type" value="Genomic_DNA"/>
</dbReference>
<sequence length="80" mass="9478">MYPPTLVRLSRNKYISLELKNNKKARGYLKKCDLYMNLHFSNLTVEDEESSLFYKECLLRGTSIKTVNVDHSLLYMQNEK</sequence>
<evidence type="ECO:0000259" key="1">
    <source>
        <dbReference type="PROSITE" id="PS52002"/>
    </source>
</evidence>
<dbReference type="SMART" id="SM00651">
    <property type="entry name" value="Sm"/>
    <property type="match status" value="1"/>
</dbReference>
<dbReference type="GO" id="GO:0032991">
    <property type="term" value="C:protein-containing complex"/>
    <property type="evidence" value="ECO:0007669"/>
    <property type="project" value="UniProtKB-ARBA"/>
</dbReference>
<evidence type="ECO:0000313" key="2">
    <source>
        <dbReference type="EMBL" id="EOB14786.1"/>
    </source>
</evidence>
<dbReference type="VEuPathDB" id="MicrosporidiaDB:NBO_16gi004"/>
<dbReference type="AlphaFoldDB" id="R0KV81"/>
<accession>R0KV81</accession>
<dbReference type="STRING" id="578461.R0KV81"/>
<keyword evidence="3" id="KW-1185">Reference proteome</keyword>
<dbReference type="GO" id="GO:0003723">
    <property type="term" value="F:RNA binding"/>
    <property type="evidence" value="ECO:0007669"/>
    <property type="project" value="InterPro"/>
</dbReference>
<name>R0KV81_NOSB1</name>